<dbReference type="RefSeq" id="WP_034711254.1">
    <property type="nucleotide sequence ID" value="NZ_JPRH01000004.1"/>
</dbReference>
<sequence length="152" mass="16914">MKYQFLYGSRWMARKIENTYIISINDGASIIAALKDFVQTQKIKAGKISGVGVINQVLLRFLSPFGKKYIEGKINATSDASDISGNISENEGKPMLHLHVVLRLSEHTVLDGLLMDGKVRGKAEFILHPMENQLVISKNKKGLTSFHLNSLN</sequence>
<name>A0A086A5Y5_9FLAO</name>
<dbReference type="PANTHER" id="PTHR34988:SF1">
    <property type="entry name" value="DNA-BINDING PROTEIN"/>
    <property type="match status" value="1"/>
</dbReference>
<feature type="domain" description="PPC" evidence="1">
    <location>
        <begin position="14"/>
        <end position="152"/>
    </location>
</feature>
<protein>
    <recommendedName>
        <fullName evidence="1">PPC domain-containing protein</fullName>
    </recommendedName>
</protein>
<evidence type="ECO:0000313" key="2">
    <source>
        <dbReference type="EMBL" id="KFF12099.1"/>
    </source>
</evidence>
<gene>
    <name evidence="2" type="ORF">IW15_11010</name>
</gene>
<dbReference type="PANTHER" id="PTHR34988">
    <property type="entry name" value="PROTEIN, PUTATIVE-RELATED"/>
    <property type="match status" value="1"/>
</dbReference>
<keyword evidence="3" id="KW-1185">Reference proteome</keyword>
<accession>A0A086A5Y5</accession>
<dbReference type="Gene3D" id="3.30.1330.80">
    <property type="entry name" value="Hypothetical protein, similar to alpha- acetolactate decarboxylase, domain 2"/>
    <property type="match status" value="1"/>
</dbReference>
<dbReference type="eggNOG" id="COG1661">
    <property type="taxonomic scope" value="Bacteria"/>
</dbReference>
<evidence type="ECO:0000259" key="1">
    <source>
        <dbReference type="PROSITE" id="PS51742"/>
    </source>
</evidence>
<dbReference type="Pfam" id="PF03479">
    <property type="entry name" value="PCC"/>
    <property type="match status" value="1"/>
</dbReference>
<evidence type="ECO:0000313" key="3">
    <source>
        <dbReference type="Proteomes" id="UP000028705"/>
    </source>
</evidence>
<dbReference type="EMBL" id="JPRH01000004">
    <property type="protein sequence ID" value="KFF12099.1"/>
    <property type="molecule type" value="Genomic_DNA"/>
</dbReference>
<dbReference type="InterPro" id="IPR005175">
    <property type="entry name" value="PPC_dom"/>
</dbReference>
<dbReference type="Proteomes" id="UP000028705">
    <property type="component" value="Unassembled WGS sequence"/>
</dbReference>
<proteinExistence type="predicted"/>
<reference evidence="2 3" key="1">
    <citation type="submission" date="2014-07" db="EMBL/GenBank/DDBJ databases">
        <title>Genome of Chryseobacterium soli DSM 19298.</title>
        <authorList>
            <person name="Stropko S.J."/>
            <person name="Pipes S.E."/>
            <person name="Newman J."/>
        </authorList>
    </citation>
    <scope>NUCLEOTIDE SEQUENCE [LARGE SCALE GENOMIC DNA]</scope>
    <source>
        <strain evidence="2 3">DSM 19298</strain>
    </source>
</reference>
<organism evidence="2 3">
    <name type="scientific">Chryseobacterium soli</name>
    <dbReference type="NCBI Taxonomy" id="445961"/>
    <lineage>
        <taxon>Bacteria</taxon>
        <taxon>Pseudomonadati</taxon>
        <taxon>Bacteroidota</taxon>
        <taxon>Flavobacteriia</taxon>
        <taxon>Flavobacteriales</taxon>
        <taxon>Weeksellaceae</taxon>
        <taxon>Chryseobacterium group</taxon>
        <taxon>Chryseobacterium</taxon>
    </lineage>
</organism>
<dbReference type="CDD" id="cd11378">
    <property type="entry name" value="DUF296"/>
    <property type="match status" value="1"/>
</dbReference>
<dbReference type="AlphaFoldDB" id="A0A086A5Y5"/>
<dbReference type="PROSITE" id="PS51742">
    <property type="entry name" value="PPC"/>
    <property type="match status" value="1"/>
</dbReference>
<comment type="caution">
    <text evidence="2">The sequence shown here is derived from an EMBL/GenBank/DDBJ whole genome shotgun (WGS) entry which is preliminary data.</text>
</comment>
<dbReference type="SUPFAM" id="SSF117856">
    <property type="entry name" value="AF0104/ALDC/Ptd012-like"/>
    <property type="match status" value="1"/>
</dbReference>
<dbReference type="OrthoDB" id="9798999at2"/>